<dbReference type="GeneTree" id="ENSGT01030000234553"/>
<keyword evidence="7 11" id="KW-0297">G-protein coupled receptor</keyword>
<dbReference type="GO" id="GO:0016503">
    <property type="term" value="F:pheromone receptor activity"/>
    <property type="evidence" value="ECO:0007669"/>
    <property type="project" value="InterPro"/>
</dbReference>
<dbReference type="HOGENOM" id="CLU_058641_3_0_1"/>
<evidence type="ECO:0000256" key="11">
    <source>
        <dbReference type="RuleBase" id="RU364061"/>
    </source>
</evidence>
<dbReference type="Proteomes" id="UP000002279">
    <property type="component" value="Unplaced"/>
</dbReference>
<evidence type="ECO:0000256" key="8">
    <source>
        <dbReference type="ARBA" id="ARBA00023136"/>
    </source>
</evidence>
<dbReference type="InterPro" id="IPR004072">
    <property type="entry name" value="Vmron_rcpt_1"/>
</dbReference>
<evidence type="ECO:0000256" key="3">
    <source>
        <dbReference type="ARBA" id="ARBA00022475"/>
    </source>
</evidence>
<name>F6YEB3_ORNAN</name>
<sequence>MNAIEFSFGIVFLLQISLGIIVNVFLLLYYTHMISSSPRRFSSSDLILIHLALSNTIILLTFGIPETMAAWGQRNFLNDVGCKILNYLYRVARGLAICITCLLSVFQAITISPGTSPWARVKTKLSQCILPSCVLSWILNMLIEIDALINMIGPQNISHVQVILDLKYCSKVSLGAEFDFVVVVLISLRDLFFVGLMSVASGYMVLVLFRHHKRVQHLHGPSNAHRDMPEVRAAKRVITLFLTTLLLISFLHFHSPFSVPSPGTFRSISLLYKAFPLFCCSGPQSDSLM</sequence>
<dbReference type="GO" id="GO:0005550">
    <property type="term" value="F:pheromone binding"/>
    <property type="evidence" value="ECO:0000318"/>
    <property type="project" value="GO_Central"/>
</dbReference>
<keyword evidence="4 11" id="KW-0589">Pheromone response</keyword>
<dbReference type="GO" id="GO:0019236">
    <property type="term" value="P:response to pheromone"/>
    <property type="evidence" value="ECO:0007669"/>
    <property type="project" value="UniProtKB-KW"/>
</dbReference>
<proteinExistence type="inferred from homology"/>
<evidence type="ECO:0000256" key="1">
    <source>
        <dbReference type="ARBA" id="ARBA00004651"/>
    </source>
</evidence>
<dbReference type="PANTHER" id="PTHR24062">
    <property type="entry name" value="VOMERONASAL TYPE-1 RECEPTOR"/>
    <property type="match status" value="1"/>
</dbReference>
<feature type="transmembrane region" description="Helical" evidence="11">
    <location>
        <begin position="91"/>
        <end position="113"/>
    </location>
</feature>
<keyword evidence="8 11" id="KW-0472">Membrane</keyword>
<comment type="similarity">
    <text evidence="2 11">Belongs to the G-protein coupled receptor 1 family.</text>
</comment>
<keyword evidence="10 11" id="KW-0807">Transducer</keyword>
<evidence type="ECO:0000256" key="2">
    <source>
        <dbReference type="ARBA" id="ARBA00010663"/>
    </source>
</evidence>
<feature type="transmembrane region" description="Helical" evidence="11">
    <location>
        <begin position="191"/>
        <end position="209"/>
    </location>
</feature>
<dbReference type="InParanoid" id="F6YEB3"/>
<keyword evidence="6 11" id="KW-1133">Transmembrane helix</keyword>
<keyword evidence="5 11" id="KW-0812">Transmembrane</keyword>
<dbReference type="FunFam" id="1.20.1070.10:FF:000444">
    <property type="entry name" value="Vomeronasal type-1 receptor"/>
    <property type="match status" value="1"/>
</dbReference>
<evidence type="ECO:0000256" key="9">
    <source>
        <dbReference type="ARBA" id="ARBA00023170"/>
    </source>
</evidence>
<feature type="transmembrane region" description="Helical" evidence="11">
    <location>
        <begin position="237"/>
        <end position="255"/>
    </location>
</feature>
<organism evidence="13 14">
    <name type="scientific">Ornithorhynchus anatinus</name>
    <name type="common">Duckbill platypus</name>
    <dbReference type="NCBI Taxonomy" id="9258"/>
    <lineage>
        <taxon>Eukaryota</taxon>
        <taxon>Metazoa</taxon>
        <taxon>Chordata</taxon>
        <taxon>Craniata</taxon>
        <taxon>Vertebrata</taxon>
        <taxon>Euteleostomi</taxon>
        <taxon>Mammalia</taxon>
        <taxon>Monotremata</taxon>
        <taxon>Ornithorhynchidae</taxon>
        <taxon>Ornithorhynchus</taxon>
    </lineage>
</organism>
<dbReference type="GO" id="GO:0007606">
    <property type="term" value="P:sensory perception of chemical stimulus"/>
    <property type="evidence" value="ECO:0007669"/>
    <property type="project" value="UniProtKB-ARBA"/>
</dbReference>
<feature type="domain" description="G-protein coupled receptors family 1 profile" evidence="12">
    <location>
        <begin position="19"/>
        <end position="259"/>
    </location>
</feature>
<dbReference type="Gene3D" id="1.20.1070.10">
    <property type="entry name" value="Rhodopsin 7-helix transmembrane proteins"/>
    <property type="match status" value="1"/>
</dbReference>
<dbReference type="Pfam" id="PF03402">
    <property type="entry name" value="V1R"/>
    <property type="match status" value="1"/>
</dbReference>
<dbReference type="GO" id="GO:0005886">
    <property type="term" value="C:plasma membrane"/>
    <property type="evidence" value="ECO:0000318"/>
    <property type="project" value="GO_Central"/>
</dbReference>
<protein>
    <recommendedName>
        <fullName evidence="11">Vomeronasal type-1 receptor</fullName>
    </recommendedName>
</protein>
<feature type="transmembrane region" description="Helical" evidence="11">
    <location>
        <begin position="51"/>
        <end position="71"/>
    </location>
</feature>
<dbReference type="InterPro" id="IPR017452">
    <property type="entry name" value="GPCR_Rhodpsn_7TM"/>
</dbReference>
<dbReference type="SUPFAM" id="SSF81321">
    <property type="entry name" value="Family A G protein-coupled receptor-like"/>
    <property type="match status" value="1"/>
</dbReference>
<evidence type="ECO:0000256" key="7">
    <source>
        <dbReference type="ARBA" id="ARBA00023040"/>
    </source>
</evidence>
<keyword evidence="14" id="KW-1185">Reference proteome</keyword>
<reference evidence="13" key="2">
    <citation type="submission" date="2025-09" db="UniProtKB">
        <authorList>
            <consortium name="Ensembl"/>
        </authorList>
    </citation>
    <scope>IDENTIFICATION</scope>
    <source>
        <strain evidence="13">Glennie</strain>
    </source>
</reference>
<evidence type="ECO:0000256" key="5">
    <source>
        <dbReference type="ARBA" id="ARBA00022692"/>
    </source>
</evidence>
<reference evidence="13" key="1">
    <citation type="submission" date="2025-08" db="UniProtKB">
        <authorList>
            <consortium name="Ensembl"/>
        </authorList>
    </citation>
    <scope>IDENTIFICATION</scope>
    <source>
        <strain evidence="13">Glennie</strain>
    </source>
</reference>
<dbReference type="PROSITE" id="PS50262">
    <property type="entry name" value="G_PROTEIN_RECEP_F1_2"/>
    <property type="match status" value="1"/>
</dbReference>
<dbReference type="Ensembl" id="ENSOANT00000029720.2">
    <property type="protein sequence ID" value="ENSOANP00000025917.2"/>
    <property type="gene ID" value="ENSOANG00000012503.4"/>
</dbReference>
<feature type="transmembrane region" description="Helical" evidence="11">
    <location>
        <begin position="6"/>
        <end position="30"/>
    </location>
</feature>
<accession>F6YEB3</accession>
<evidence type="ECO:0000313" key="14">
    <source>
        <dbReference type="Proteomes" id="UP000002279"/>
    </source>
</evidence>
<evidence type="ECO:0000259" key="12">
    <source>
        <dbReference type="PROSITE" id="PS50262"/>
    </source>
</evidence>
<dbReference type="AlphaFoldDB" id="F6YEB3"/>
<evidence type="ECO:0000256" key="10">
    <source>
        <dbReference type="ARBA" id="ARBA00023224"/>
    </source>
</evidence>
<comment type="subcellular location">
    <subcellularLocation>
        <location evidence="1 11">Cell membrane</location>
        <topology evidence="1 11">Multi-pass membrane protein</topology>
    </subcellularLocation>
</comment>
<keyword evidence="9 11" id="KW-0675">Receptor</keyword>
<keyword evidence="3 11" id="KW-1003">Cell membrane</keyword>
<evidence type="ECO:0000256" key="6">
    <source>
        <dbReference type="ARBA" id="ARBA00022989"/>
    </source>
</evidence>
<evidence type="ECO:0000256" key="4">
    <source>
        <dbReference type="ARBA" id="ARBA00022507"/>
    </source>
</evidence>
<evidence type="ECO:0000313" key="13">
    <source>
        <dbReference type="Ensembl" id="ENSOANP00000025917.2"/>
    </source>
</evidence>